<protein>
    <recommendedName>
        <fullName evidence="3">Autophagy-related protein 13 N-terminal domain-containing protein</fullName>
    </recommendedName>
</protein>
<dbReference type="InterPro" id="IPR040182">
    <property type="entry name" value="ATG13"/>
</dbReference>
<keyword evidence="1" id="KW-0072">Autophagy</keyword>
<evidence type="ECO:0000313" key="4">
    <source>
        <dbReference type="EMBL" id="KAK2077900.1"/>
    </source>
</evidence>
<dbReference type="GO" id="GO:0034727">
    <property type="term" value="P:piecemeal microautophagy of the nucleus"/>
    <property type="evidence" value="ECO:0007669"/>
    <property type="project" value="TreeGrafter"/>
</dbReference>
<evidence type="ECO:0000259" key="3">
    <source>
        <dbReference type="Pfam" id="PF10033"/>
    </source>
</evidence>
<dbReference type="InterPro" id="IPR036570">
    <property type="entry name" value="HORMA_dom_sf"/>
</dbReference>
<gene>
    <name evidence="4" type="ORF">QBZ16_003768</name>
</gene>
<feature type="region of interest" description="Disordered" evidence="2">
    <location>
        <begin position="273"/>
        <end position="414"/>
    </location>
</feature>
<dbReference type="GO" id="GO:0000407">
    <property type="term" value="C:phagophore assembly site"/>
    <property type="evidence" value="ECO:0007669"/>
    <property type="project" value="TreeGrafter"/>
</dbReference>
<dbReference type="GO" id="GO:0000423">
    <property type="term" value="P:mitophagy"/>
    <property type="evidence" value="ECO:0007669"/>
    <property type="project" value="TreeGrafter"/>
</dbReference>
<evidence type="ECO:0000256" key="1">
    <source>
        <dbReference type="ARBA" id="ARBA00023006"/>
    </source>
</evidence>
<dbReference type="PANTHER" id="PTHR13430:SF4">
    <property type="entry name" value="AUTOPHAGY-RELATED PROTEIN 13"/>
    <property type="match status" value="1"/>
</dbReference>
<feature type="compositionally biased region" description="Low complexity" evidence="2">
    <location>
        <begin position="373"/>
        <end position="407"/>
    </location>
</feature>
<dbReference type="EMBL" id="JASFZW010000005">
    <property type="protein sequence ID" value="KAK2077900.1"/>
    <property type="molecule type" value="Genomic_DNA"/>
</dbReference>
<dbReference type="Gene3D" id="3.30.900.10">
    <property type="entry name" value="HORMA domain"/>
    <property type="match status" value="1"/>
</dbReference>
<organism evidence="4 5">
    <name type="scientific">Prototheca wickerhamii</name>
    <dbReference type="NCBI Taxonomy" id="3111"/>
    <lineage>
        <taxon>Eukaryota</taxon>
        <taxon>Viridiplantae</taxon>
        <taxon>Chlorophyta</taxon>
        <taxon>core chlorophytes</taxon>
        <taxon>Trebouxiophyceae</taxon>
        <taxon>Chlorellales</taxon>
        <taxon>Chlorellaceae</taxon>
        <taxon>Prototheca</taxon>
    </lineage>
</organism>
<dbReference type="PANTHER" id="PTHR13430">
    <property type="match status" value="1"/>
</dbReference>
<keyword evidence="5" id="KW-1185">Reference proteome</keyword>
<dbReference type="Pfam" id="PF10033">
    <property type="entry name" value="ATG13"/>
    <property type="match status" value="1"/>
</dbReference>
<feature type="compositionally biased region" description="Low complexity" evidence="2">
    <location>
        <begin position="344"/>
        <end position="359"/>
    </location>
</feature>
<dbReference type="AlphaFoldDB" id="A0AAD9IJQ9"/>
<dbReference type="InterPro" id="IPR018731">
    <property type="entry name" value="Atg13_N"/>
</dbReference>
<dbReference type="Proteomes" id="UP001255856">
    <property type="component" value="Unassembled WGS sequence"/>
</dbReference>
<name>A0AAD9IJQ9_PROWI</name>
<accession>A0AAD9IJQ9</accession>
<sequence>MKIYLRSWGQDEQRLGRLAGTTERVETLLERWTFHHHQVLPDSPSTLSTSALARLSPGAIYKRLVILLRSVFTLLRTLPAHRLCRAGARERRVGFTVGYRLHSSLPPAAAPVADAAASQMLRLALAPSETPYGRLRVAVEYRAASAVRILEQTGTGAAPQIIFDYVGHEAREPRSRWDEGRGFSRSAPRVAFAEEATAARGGGSGGFQEGLMSKSLSGSVAAAGGRGKGSLLPVGSAPVGSSAAYVRAMTAERAGQAAAGRVAALAVAARGLELGGGGSDINGHAAERRRTRTAPPPPPRSPFQTTAVPAQASAEAGSLEERPGMSSPVRIPGSDQRYGPPAEALGSRRSSDARGASPGPIAQPAERDVPSTAAAGGVVARVVEAGPLARPRPGRAATRRWAAGPPRTRTRSSS</sequence>
<reference evidence="4" key="1">
    <citation type="submission" date="2021-01" db="EMBL/GenBank/DDBJ databases">
        <authorList>
            <person name="Eckstrom K.M.E."/>
        </authorList>
    </citation>
    <scope>NUCLEOTIDE SEQUENCE</scope>
    <source>
        <strain evidence="4">UVCC 0001</strain>
    </source>
</reference>
<dbReference type="GO" id="GO:1990316">
    <property type="term" value="C:Atg1/ULK1 kinase complex"/>
    <property type="evidence" value="ECO:0007669"/>
    <property type="project" value="InterPro"/>
</dbReference>
<comment type="caution">
    <text evidence="4">The sequence shown here is derived from an EMBL/GenBank/DDBJ whole genome shotgun (WGS) entry which is preliminary data.</text>
</comment>
<proteinExistence type="predicted"/>
<evidence type="ECO:0000313" key="5">
    <source>
        <dbReference type="Proteomes" id="UP001255856"/>
    </source>
</evidence>
<evidence type="ECO:0000256" key="2">
    <source>
        <dbReference type="SAM" id="MobiDB-lite"/>
    </source>
</evidence>
<dbReference type="GO" id="GO:0005829">
    <property type="term" value="C:cytosol"/>
    <property type="evidence" value="ECO:0007669"/>
    <property type="project" value="TreeGrafter"/>
</dbReference>
<dbReference type="GO" id="GO:0034497">
    <property type="term" value="P:protein localization to phagophore assembly site"/>
    <property type="evidence" value="ECO:0007669"/>
    <property type="project" value="TreeGrafter"/>
</dbReference>
<feature type="domain" description="Autophagy-related protein 13 N-terminal" evidence="3">
    <location>
        <begin position="19"/>
        <end position="144"/>
    </location>
</feature>